<evidence type="ECO:0000256" key="7">
    <source>
        <dbReference type="ARBA" id="ARBA00047308"/>
    </source>
</evidence>
<feature type="transmembrane region" description="Helical" evidence="8">
    <location>
        <begin position="30"/>
        <end position="48"/>
    </location>
</feature>
<dbReference type="InterPro" id="IPR023299">
    <property type="entry name" value="ATPase_P-typ_cyto_dom_N"/>
</dbReference>
<dbReference type="EMBL" id="CP012333">
    <property type="protein sequence ID" value="AKU94584.1"/>
    <property type="molecule type" value="Genomic_DNA"/>
</dbReference>
<feature type="transmembrane region" description="Helical" evidence="8">
    <location>
        <begin position="183"/>
        <end position="199"/>
    </location>
</feature>
<reference evidence="10 11" key="1">
    <citation type="submission" date="2015-08" db="EMBL/GenBank/DDBJ databases">
        <authorList>
            <person name="Babu N.S."/>
            <person name="Beckwith C.J."/>
            <person name="Beseler K.G."/>
            <person name="Brison A."/>
            <person name="Carone J.V."/>
            <person name="Caskin T.P."/>
            <person name="Diamond M."/>
            <person name="Durham M.E."/>
            <person name="Foxe J.M."/>
            <person name="Go M."/>
            <person name="Henderson B.A."/>
            <person name="Jones I.B."/>
            <person name="McGettigan J.A."/>
            <person name="Micheletti S.J."/>
            <person name="Nasrallah M.E."/>
            <person name="Ortiz D."/>
            <person name="Piller C.R."/>
            <person name="Privatt S.R."/>
            <person name="Schneider S.L."/>
            <person name="Sharp S."/>
            <person name="Smith T.C."/>
            <person name="Stanton J.D."/>
            <person name="Ullery H.E."/>
            <person name="Wilson R.J."/>
            <person name="Serrano M.G."/>
            <person name="Buck G."/>
            <person name="Lee V."/>
            <person name="Wang Y."/>
            <person name="Carvalho R."/>
            <person name="Voegtly L."/>
            <person name="Shi R."/>
            <person name="Duckworth R."/>
            <person name="Johnson A."/>
            <person name="Loviza R."/>
            <person name="Walstead R."/>
            <person name="Shah Z."/>
            <person name="Kiflezghi M."/>
            <person name="Wade K."/>
            <person name="Ball S.L."/>
            <person name="Bradley K.W."/>
            <person name="Asai D.J."/>
            <person name="Bowman C.A."/>
            <person name="Russell D.A."/>
            <person name="Pope W.H."/>
            <person name="Jacobs-Sera D."/>
            <person name="Hendrix R.W."/>
            <person name="Hatfull G.F."/>
        </authorList>
    </citation>
    <scope>NUCLEOTIDE SEQUENCE [LARGE SCALE GENOMIC DNA]</scope>
    <source>
        <strain evidence="10 11">DSM 27648</strain>
    </source>
</reference>
<evidence type="ECO:0000256" key="4">
    <source>
        <dbReference type="ARBA" id="ARBA00022989"/>
    </source>
</evidence>
<sequence length="575" mass="57943">MTTVPILIAAAVAVVTRAGAASNPRVDAYASFVGLAAAGALLVDFLLTRARRDVDAARARDAAGLSVRVRLVGAGDETEDVDASQVKPGEQVLVEPGETIGVDGIVTAGKAEVVPFVDSPAVITKREGDAVVAGASVVSGRLRVRATFTAGERAWVRLASSPAARVEVAAPLVVVGRRMVERGVPVAALVVAGATYANNAAWPDVVIAACAGAFGLSAVAAVAASALAHARGHVAAQRRGIVYKDAGAFDVAARADVAVVCSRGTILLGEPEIVVIEATPGREVDRVLALAAGAEMAAADALAAAVLGEARARGVRPENVRSALVSEGLGVTALVPNGDKVIVGSRAFLLKEKVSVAVSDARVSELEAQGRSVLLVALGGRLVGLLALQDGLRPGARAAVQRLHDARIEPVLLSGEARETCETIARALDIEHVRPEVLPSDRGAEVRALADGGHIIAAIGHAASDDGALGSADVSVAMGAAGSAPGEWGVALASDDVRDAALALTVPRACRERAKSAILVGGGAQAISLLGIAFGIAPPVFAPVMGVLAAACVLAIVREPTQTLRAPVPSSEPTS</sequence>
<dbReference type="InterPro" id="IPR008250">
    <property type="entry name" value="ATPase_P-typ_transduc_dom_A_sf"/>
</dbReference>
<dbReference type="PANTHER" id="PTHR48085:SF5">
    <property type="entry name" value="CADMIUM_ZINC-TRANSPORTING ATPASE HMA4-RELATED"/>
    <property type="match status" value="1"/>
</dbReference>
<dbReference type="SUPFAM" id="SSF81653">
    <property type="entry name" value="Calcium ATPase, transduction domain A"/>
    <property type="match status" value="1"/>
</dbReference>
<dbReference type="GO" id="GO:0016020">
    <property type="term" value="C:membrane"/>
    <property type="evidence" value="ECO:0007669"/>
    <property type="project" value="UniProtKB-SubCell"/>
</dbReference>
<evidence type="ECO:0000256" key="8">
    <source>
        <dbReference type="SAM" id="Phobius"/>
    </source>
</evidence>
<dbReference type="Proteomes" id="UP000064967">
    <property type="component" value="Chromosome"/>
</dbReference>
<evidence type="ECO:0000256" key="5">
    <source>
        <dbReference type="ARBA" id="ARBA00023136"/>
    </source>
</evidence>
<gene>
    <name evidence="10" type="ORF">AKJ09_01248</name>
</gene>
<dbReference type="NCBIfam" id="TIGR01494">
    <property type="entry name" value="ATPase_P-type"/>
    <property type="match status" value="1"/>
</dbReference>
<evidence type="ECO:0000313" key="11">
    <source>
        <dbReference type="Proteomes" id="UP000064967"/>
    </source>
</evidence>
<dbReference type="Pfam" id="PF00122">
    <property type="entry name" value="E1-E2_ATPase"/>
    <property type="match status" value="1"/>
</dbReference>
<comment type="subcellular location">
    <subcellularLocation>
        <location evidence="1">Membrane</location>
    </subcellularLocation>
</comment>
<dbReference type="InterPro" id="IPR001757">
    <property type="entry name" value="P_typ_ATPase"/>
</dbReference>
<protein>
    <recommendedName>
        <fullName evidence="6">P-type Zn(2+) transporter</fullName>
        <ecNumber evidence="6">7.2.2.12</ecNumber>
    </recommendedName>
</protein>
<dbReference type="Pfam" id="PF00702">
    <property type="entry name" value="Hydrolase"/>
    <property type="match status" value="1"/>
</dbReference>
<organism evidence="10 11">
    <name type="scientific">Labilithrix luteola</name>
    <dbReference type="NCBI Taxonomy" id="1391654"/>
    <lineage>
        <taxon>Bacteria</taxon>
        <taxon>Pseudomonadati</taxon>
        <taxon>Myxococcota</taxon>
        <taxon>Polyangia</taxon>
        <taxon>Polyangiales</taxon>
        <taxon>Labilitrichaceae</taxon>
        <taxon>Labilithrix</taxon>
    </lineage>
</organism>
<feature type="transmembrane region" description="Helical" evidence="8">
    <location>
        <begin position="205"/>
        <end position="228"/>
    </location>
</feature>
<keyword evidence="4 8" id="KW-1133">Transmembrane helix</keyword>
<feature type="domain" description="P-type ATPase A" evidence="9">
    <location>
        <begin position="69"/>
        <end position="155"/>
    </location>
</feature>
<evidence type="ECO:0000256" key="3">
    <source>
        <dbReference type="ARBA" id="ARBA00022692"/>
    </source>
</evidence>
<feature type="transmembrane region" description="Helical" evidence="8">
    <location>
        <begin position="540"/>
        <end position="557"/>
    </location>
</feature>
<dbReference type="InterPro" id="IPR036412">
    <property type="entry name" value="HAD-like_sf"/>
</dbReference>
<dbReference type="GO" id="GO:0016887">
    <property type="term" value="F:ATP hydrolysis activity"/>
    <property type="evidence" value="ECO:0007669"/>
    <property type="project" value="InterPro"/>
</dbReference>
<evidence type="ECO:0000256" key="6">
    <source>
        <dbReference type="ARBA" id="ARBA00039097"/>
    </source>
</evidence>
<dbReference type="InterPro" id="IPR023214">
    <property type="entry name" value="HAD_sf"/>
</dbReference>
<comment type="similarity">
    <text evidence="2">Belongs to the cation transport ATPase (P-type) (TC 3.A.3) family. Type IB subfamily.</text>
</comment>
<dbReference type="InterPro" id="IPR059000">
    <property type="entry name" value="ATPase_P-type_domA"/>
</dbReference>
<keyword evidence="11" id="KW-1185">Reference proteome</keyword>
<proteinExistence type="inferred from homology"/>
<dbReference type="STRING" id="1391654.AKJ09_01248"/>
<name>A0A0K1PN95_9BACT</name>
<evidence type="ECO:0000256" key="1">
    <source>
        <dbReference type="ARBA" id="ARBA00004370"/>
    </source>
</evidence>
<dbReference type="Gene3D" id="3.40.1110.10">
    <property type="entry name" value="Calcium-transporting ATPase, cytoplasmic domain N"/>
    <property type="match status" value="1"/>
</dbReference>
<dbReference type="PANTHER" id="PTHR48085">
    <property type="entry name" value="CADMIUM/ZINC-TRANSPORTING ATPASE HMA2-RELATED"/>
    <property type="match status" value="1"/>
</dbReference>
<dbReference type="Gene3D" id="3.40.50.1000">
    <property type="entry name" value="HAD superfamily/HAD-like"/>
    <property type="match status" value="1"/>
</dbReference>
<dbReference type="GO" id="GO:0016463">
    <property type="term" value="F:P-type zinc transporter activity"/>
    <property type="evidence" value="ECO:0007669"/>
    <property type="project" value="UniProtKB-EC"/>
</dbReference>
<dbReference type="InterPro" id="IPR051014">
    <property type="entry name" value="Cation_Transport_ATPase_IB"/>
</dbReference>
<accession>A0A0K1PN95</accession>
<dbReference type="EC" id="7.2.2.12" evidence="6"/>
<dbReference type="SUPFAM" id="SSF81660">
    <property type="entry name" value="Metal cation-transporting ATPase, ATP-binding domain N"/>
    <property type="match status" value="1"/>
</dbReference>
<dbReference type="SUPFAM" id="SSF56784">
    <property type="entry name" value="HAD-like"/>
    <property type="match status" value="1"/>
</dbReference>
<keyword evidence="3 8" id="KW-0812">Transmembrane</keyword>
<dbReference type="GO" id="GO:0005524">
    <property type="term" value="F:ATP binding"/>
    <property type="evidence" value="ECO:0007669"/>
    <property type="project" value="InterPro"/>
</dbReference>
<evidence type="ECO:0000256" key="2">
    <source>
        <dbReference type="ARBA" id="ARBA00006024"/>
    </source>
</evidence>
<keyword evidence="5 8" id="KW-0472">Membrane</keyword>
<dbReference type="AlphaFoldDB" id="A0A0K1PN95"/>
<dbReference type="Gene3D" id="2.70.150.10">
    <property type="entry name" value="Calcium-transporting ATPase, cytoplasmic transduction domain A"/>
    <property type="match status" value="1"/>
</dbReference>
<dbReference type="KEGG" id="llu:AKJ09_01248"/>
<evidence type="ECO:0000313" key="10">
    <source>
        <dbReference type="EMBL" id="AKU94584.1"/>
    </source>
</evidence>
<feature type="transmembrane region" description="Helical" evidence="8">
    <location>
        <begin position="517"/>
        <end position="534"/>
    </location>
</feature>
<comment type="catalytic activity">
    <reaction evidence="7">
        <text>Zn(2+)(in) + ATP + H2O = Zn(2+)(out) + ADP + phosphate + H(+)</text>
        <dbReference type="Rhea" id="RHEA:20621"/>
        <dbReference type="ChEBI" id="CHEBI:15377"/>
        <dbReference type="ChEBI" id="CHEBI:15378"/>
        <dbReference type="ChEBI" id="CHEBI:29105"/>
        <dbReference type="ChEBI" id="CHEBI:30616"/>
        <dbReference type="ChEBI" id="CHEBI:43474"/>
        <dbReference type="ChEBI" id="CHEBI:456216"/>
        <dbReference type="EC" id="7.2.2.12"/>
    </reaction>
</comment>
<evidence type="ECO:0000259" key="9">
    <source>
        <dbReference type="Pfam" id="PF00122"/>
    </source>
</evidence>